<dbReference type="Proteomes" id="UP000070444">
    <property type="component" value="Unassembled WGS sequence"/>
</dbReference>
<keyword evidence="10" id="KW-1185">Reference proteome</keyword>
<keyword evidence="5 6" id="KW-0131">Cell cycle</keyword>
<evidence type="ECO:0000256" key="5">
    <source>
        <dbReference type="ARBA" id="ARBA00023306"/>
    </source>
</evidence>
<feature type="compositionally biased region" description="Acidic residues" evidence="7">
    <location>
        <begin position="1671"/>
        <end position="1680"/>
    </location>
</feature>
<feature type="compositionally biased region" description="Basic residues" evidence="7">
    <location>
        <begin position="1657"/>
        <end position="1666"/>
    </location>
</feature>
<dbReference type="OMA" id="FNSRHVL"/>
<dbReference type="GO" id="GO:0061775">
    <property type="term" value="F:cohesin loader activity"/>
    <property type="evidence" value="ECO:0007669"/>
    <property type="project" value="InterPro"/>
</dbReference>
<evidence type="ECO:0000256" key="7">
    <source>
        <dbReference type="SAM" id="MobiDB-lite"/>
    </source>
</evidence>
<dbReference type="InterPro" id="IPR011989">
    <property type="entry name" value="ARM-like"/>
</dbReference>
<evidence type="ECO:0000256" key="1">
    <source>
        <dbReference type="ARBA" id="ARBA00004123"/>
    </source>
</evidence>
<dbReference type="GO" id="GO:0140588">
    <property type="term" value="P:chromatin looping"/>
    <property type="evidence" value="ECO:0007669"/>
    <property type="project" value="InterPro"/>
</dbReference>
<protein>
    <recommendedName>
        <fullName evidence="6">Sister chromatid cohesion protein</fullName>
    </recommendedName>
</protein>
<sequence length="1680" mass="192913">MSNSSRELDLNKYVSEFNTRNERININDYLKHKPFISSREPINSNKNSVELLPSISLETSEFIKFNLQPQTKVEEFLNYQFNQKDNLNIIEGMLNEVDISYLKLKPAQNLPKVRDYKVNSNTRKCAYSDHINEVCKLKLVKKHTNTSKGNSNMGLVSKNPLDLIDNIMVKNSKLEKLITSTKNNPRVKNSIKRSFEDSQSDASTPLLDKASLIKESPELGDQSSVNSEGEGDGEGQKDLHDSFQGLSLDQLITHDNYTLEDDLTQMHILEELVESFTNFMAQIVKEEETMSNSMEDGVESANSLLVRVEGYPTLSNLSIKKLDNLFTKLISYKLMEKLDIDLLVKLVELLKFTIDSVNLEFLDFNQIKDSKKLPNLEVEKLEENELLLGILNGLIASNLLLQISLIHPQNTKLNNEDLVLSSIKLIKHQLTKTLLTCLESFNLSTNGFVVNLKTKKVGEYRRMIKLLNLINLQLTSYLTYFSDLLKLQELNNEIIIGIGYCAILMVFLDTSQSTSIFTNVAIDTIKSKCSNLVKLIFIGYEDQRDWILDEVLNSLIKLPLDKRLRKDIKLSNGSQIQMTSAFLLELVQCNFSNLTQFSNLELPNLYEFLKLDNFSNLDLSLPLLNTIQGKMKVQLDESLKISKSILNYFLTKLSQKQSNLDSADYKQLFMSLIEDFLVCLDLPEWQSSELLLRLISIVLIGSNYWLTNWILHVIQVYPDLLQQTNKSPKVILLRSNLLKILQNLLNEDELTKSLNLSENMRKSNISLVKLLNLKLIGYTQLTKLYPNICSTLIKSIDLQNINLRSKALRSISNLNTLDSKVLNEELLNDIIIIRLNDNSASIRDIAIDILGKFILSNPSLGENYLQLIFKRVQDTSLMVRKRSIKLLSQLYYKFDDIQLRIGISQAIFKGLSDLEASIKLLTVKTLKEFWFSRLNSYTKEEGEEDQVYIEYKFLPLVVKKEINSRIQIIIGLVKNFSLKDTRVIGEFIFKTLKKPEVEKKELYEVWKFNLAICKYFIEGLLANLLHLEEVQNTSQVSSTICALHIFGIAAPKLFNFNHLSQLQNYLQLSPNSPDLKPLYFTLTILKNILPTLRFPKFSFLKGVENQILKIINNFSESILEVSLPCICTIVEEVTQHWKLIIALYKACFQRLFKLKSLEDVARANGGEVNSSNSNDKAVIRLLLIIGLLSRHIDIDSRKQELEADGVDFSFLEGKTFIQTTFDLIIYYLNPSQAPNVRSFAIRSLGLMFIKTPNLVLNPQVTQTIDHIFASNDLLIKTSLMKTFYEFISEDSGKLRDELDVLEDSEEKIQESINLNDLIGANNLPLDSGICANLMQSNLDNILKCLLSSHPPLINHSLNCVGILLTSGYCHPLKIIPSLVAVQTNSDPQISVRAIQFHMTMVSKYPSFIHSNSLDCIKSIFNYQTTKSKGFSYNEAYRTWESKLNHLFLSMSEVKQVRKEFINLILNNWDLNLIEGSSLTSMEFDFENEKNSDNINLNYYRFLAESLTTLDYKNYEDIIFLIYQINQLLSISCSQVLDRVNLIDPSNLQESKYWAKLSILYSYLLASKFYLIEKFELDPMHFNLIVFETKKVKEKTLQMKKVMDPSKFWNNYTSPDVILDEVSVKRCFEHLRQLCDRDAESVKFEEEDEEESNGKSGKVGRGRPKKVMRYDEDSEDEYVPN</sequence>
<keyword evidence="3 6" id="KW-0677">Repeat</keyword>
<feature type="region of interest" description="Disordered" evidence="7">
    <location>
        <begin position="1640"/>
        <end position="1680"/>
    </location>
</feature>
<name>A0A137PDI4_CONC2</name>
<dbReference type="PANTHER" id="PTHR21704:SF18">
    <property type="entry name" value="NIPPED-B-LIKE PROTEIN"/>
    <property type="match status" value="1"/>
</dbReference>
<keyword evidence="4 6" id="KW-0539">Nucleus</keyword>
<gene>
    <name evidence="9" type="ORF">CONCODRAFT_83714</name>
</gene>
<evidence type="ECO:0000256" key="6">
    <source>
        <dbReference type="RuleBase" id="RU364107"/>
    </source>
</evidence>
<proteinExistence type="inferred from homology"/>
<feature type="domain" description="Sister chromatid cohesion C-terminal" evidence="8">
    <location>
        <begin position="1330"/>
        <end position="1526"/>
    </location>
</feature>
<comment type="subcellular location">
    <subcellularLocation>
        <location evidence="1 6">Nucleus</location>
    </subcellularLocation>
</comment>
<dbReference type="OrthoDB" id="418242at2759"/>
<dbReference type="InterPro" id="IPR033031">
    <property type="entry name" value="Scc2/Nipped-B"/>
</dbReference>
<accession>A0A137PDI4</accession>
<dbReference type="Pfam" id="PF12830">
    <property type="entry name" value="Nipped-B_C"/>
    <property type="match status" value="1"/>
</dbReference>
<dbReference type="Pfam" id="PF12765">
    <property type="entry name" value="Cohesin_HEAT"/>
    <property type="match status" value="1"/>
</dbReference>
<dbReference type="GO" id="GO:1990414">
    <property type="term" value="P:replication-born double-strand break repair via sister chromatid exchange"/>
    <property type="evidence" value="ECO:0007669"/>
    <property type="project" value="TreeGrafter"/>
</dbReference>
<dbReference type="GO" id="GO:0003682">
    <property type="term" value="F:chromatin binding"/>
    <property type="evidence" value="ECO:0007669"/>
    <property type="project" value="TreeGrafter"/>
</dbReference>
<feature type="region of interest" description="Disordered" evidence="7">
    <location>
        <begin position="214"/>
        <end position="240"/>
    </location>
</feature>
<dbReference type="InterPro" id="IPR016024">
    <property type="entry name" value="ARM-type_fold"/>
</dbReference>
<dbReference type="InterPro" id="IPR024986">
    <property type="entry name" value="Nipped-B_C"/>
</dbReference>
<dbReference type="InterPro" id="IPR026003">
    <property type="entry name" value="Cohesin_HEAT"/>
</dbReference>
<dbReference type="GO" id="GO:0090694">
    <property type="term" value="C:Scc2-Scc4 cohesin loading complex"/>
    <property type="evidence" value="ECO:0007669"/>
    <property type="project" value="TreeGrafter"/>
</dbReference>
<evidence type="ECO:0000313" key="10">
    <source>
        <dbReference type="Proteomes" id="UP000070444"/>
    </source>
</evidence>
<reference evidence="9 10" key="1">
    <citation type="journal article" date="2015" name="Genome Biol. Evol.">
        <title>Phylogenomic analyses indicate that early fungi evolved digesting cell walls of algal ancestors of land plants.</title>
        <authorList>
            <person name="Chang Y."/>
            <person name="Wang S."/>
            <person name="Sekimoto S."/>
            <person name="Aerts A.L."/>
            <person name="Choi C."/>
            <person name="Clum A."/>
            <person name="LaButti K.M."/>
            <person name="Lindquist E.A."/>
            <person name="Yee Ngan C."/>
            <person name="Ohm R.A."/>
            <person name="Salamov A.A."/>
            <person name="Grigoriev I.V."/>
            <person name="Spatafora J.W."/>
            <person name="Berbee M.L."/>
        </authorList>
    </citation>
    <scope>NUCLEOTIDE SEQUENCE [LARGE SCALE GENOMIC DNA]</scope>
    <source>
        <strain evidence="9 10">NRRL 28638</strain>
    </source>
</reference>
<dbReference type="GO" id="GO:0071169">
    <property type="term" value="P:establishment of protein localization to chromatin"/>
    <property type="evidence" value="ECO:0007669"/>
    <property type="project" value="TreeGrafter"/>
</dbReference>
<dbReference type="GO" id="GO:0010468">
    <property type="term" value="P:regulation of gene expression"/>
    <property type="evidence" value="ECO:0007669"/>
    <property type="project" value="InterPro"/>
</dbReference>
<evidence type="ECO:0000259" key="8">
    <source>
        <dbReference type="Pfam" id="PF12830"/>
    </source>
</evidence>
<evidence type="ECO:0000256" key="2">
    <source>
        <dbReference type="ARBA" id="ARBA00009252"/>
    </source>
</evidence>
<dbReference type="SUPFAM" id="SSF48371">
    <property type="entry name" value="ARM repeat"/>
    <property type="match status" value="1"/>
</dbReference>
<evidence type="ECO:0000313" key="9">
    <source>
        <dbReference type="EMBL" id="KXN73057.1"/>
    </source>
</evidence>
<evidence type="ECO:0000256" key="3">
    <source>
        <dbReference type="ARBA" id="ARBA00022737"/>
    </source>
</evidence>
<evidence type="ECO:0000256" key="4">
    <source>
        <dbReference type="ARBA" id="ARBA00023242"/>
    </source>
</evidence>
<organism evidence="9 10">
    <name type="scientific">Conidiobolus coronatus (strain ATCC 28846 / CBS 209.66 / NRRL 28638)</name>
    <name type="common">Delacroixia coronata</name>
    <dbReference type="NCBI Taxonomy" id="796925"/>
    <lineage>
        <taxon>Eukaryota</taxon>
        <taxon>Fungi</taxon>
        <taxon>Fungi incertae sedis</taxon>
        <taxon>Zoopagomycota</taxon>
        <taxon>Entomophthoromycotina</taxon>
        <taxon>Entomophthoromycetes</taxon>
        <taxon>Entomophthorales</taxon>
        <taxon>Ancylistaceae</taxon>
        <taxon>Conidiobolus</taxon>
    </lineage>
</organism>
<dbReference type="Gene3D" id="1.25.10.10">
    <property type="entry name" value="Leucine-rich Repeat Variant"/>
    <property type="match status" value="1"/>
</dbReference>
<dbReference type="EMBL" id="KQ964442">
    <property type="protein sequence ID" value="KXN73057.1"/>
    <property type="molecule type" value="Genomic_DNA"/>
</dbReference>
<dbReference type="GO" id="GO:0034087">
    <property type="term" value="P:establishment of mitotic sister chromatid cohesion"/>
    <property type="evidence" value="ECO:0007669"/>
    <property type="project" value="TreeGrafter"/>
</dbReference>
<dbReference type="STRING" id="796925.A0A137PDI4"/>
<comment type="similarity">
    <text evidence="2 6">Belongs to the SCC2/Nipped-B family.</text>
</comment>
<dbReference type="PANTHER" id="PTHR21704">
    <property type="entry name" value="NIPPED-B-LIKE PROTEIN DELANGIN SCC2-RELATED"/>
    <property type="match status" value="1"/>
</dbReference>